<evidence type="ECO:0000313" key="8">
    <source>
        <dbReference type="EMBL" id="KRL66680.1"/>
    </source>
</evidence>
<dbReference type="PANTHER" id="PTHR38459">
    <property type="entry name" value="PROPHAGE BACTOPRENOL-LINKED GLUCOSE TRANSLOCASE HOMOLOG"/>
    <property type="match status" value="1"/>
</dbReference>
<keyword evidence="3 6" id="KW-0812">Transmembrane</keyword>
<dbReference type="RefSeq" id="WP_056938089.1">
    <property type="nucleotide sequence ID" value="NZ_AZFA01000012.1"/>
</dbReference>
<dbReference type="Proteomes" id="UP000051647">
    <property type="component" value="Unassembled WGS sequence"/>
</dbReference>
<comment type="subcellular location">
    <subcellularLocation>
        <location evidence="1">Membrane</location>
        <topology evidence="1">Multi-pass membrane protein</topology>
    </subcellularLocation>
</comment>
<comment type="caution">
    <text evidence="8">The sequence shown here is derived from an EMBL/GenBank/DDBJ whole genome shotgun (WGS) entry which is preliminary data.</text>
</comment>
<dbReference type="PANTHER" id="PTHR38459:SF5">
    <property type="entry name" value="CELL WALL TEICHOIC ACID GLYCOSYLATION PROTEIN GTCA"/>
    <property type="match status" value="1"/>
</dbReference>
<dbReference type="Pfam" id="PF04138">
    <property type="entry name" value="GtrA_DPMS_TM"/>
    <property type="match status" value="1"/>
</dbReference>
<evidence type="ECO:0000256" key="4">
    <source>
        <dbReference type="ARBA" id="ARBA00022989"/>
    </source>
</evidence>
<evidence type="ECO:0000256" key="6">
    <source>
        <dbReference type="SAM" id="Phobius"/>
    </source>
</evidence>
<feature type="transmembrane region" description="Helical" evidence="6">
    <location>
        <begin position="37"/>
        <end position="58"/>
    </location>
</feature>
<sequence length="153" mass="18458">MKMLKQHREFLVYCLFGFLASVLNIAIFNLAHNNLAMQLWLANTIAWFISNLFSFFVTKYYVFQTEMTDYKKLFHEGGYFLLSRIFSLVIDDLFMIVAVLILPWNNLIIKAIDQIIVGLFNYYSSKWIFDYNNRHLMERFKNLRTKRQKERQV</sequence>
<feature type="domain" description="GtrA/DPMS transmembrane" evidence="7">
    <location>
        <begin position="13"/>
        <end position="128"/>
    </location>
</feature>
<dbReference type="GO" id="GO:0005886">
    <property type="term" value="C:plasma membrane"/>
    <property type="evidence" value="ECO:0007669"/>
    <property type="project" value="TreeGrafter"/>
</dbReference>
<dbReference type="EMBL" id="AZFA01000012">
    <property type="protein sequence ID" value="KRL66680.1"/>
    <property type="molecule type" value="Genomic_DNA"/>
</dbReference>
<accession>A0A0R1SL57</accession>
<feature type="transmembrane region" description="Helical" evidence="6">
    <location>
        <begin position="12"/>
        <end position="31"/>
    </location>
</feature>
<evidence type="ECO:0000259" key="7">
    <source>
        <dbReference type="Pfam" id="PF04138"/>
    </source>
</evidence>
<dbReference type="STRING" id="1423815.FC27_GL000418"/>
<dbReference type="AlphaFoldDB" id="A0A0R1SL57"/>
<feature type="transmembrane region" description="Helical" evidence="6">
    <location>
        <begin position="79"/>
        <end position="101"/>
    </location>
</feature>
<evidence type="ECO:0000256" key="5">
    <source>
        <dbReference type="ARBA" id="ARBA00023136"/>
    </source>
</evidence>
<gene>
    <name evidence="8" type="ORF">FC27_GL000418</name>
</gene>
<keyword evidence="5 6" id="KW-0472">Membrane</keyword>
<keyword evidence="4 6" id="KW-1133">Transmembrane helix</keyword>
<reference evidence="8 9" key="1">
    <citation type="journal article" date="2015" name="Genome Announc.">
        <title>Expanding the biotechnology potential of lactobacilli through comparative genomics of 213 strains and associated genera.</title>
        <authorList>
            <person name="Sun Z."/>
            <person name="Harris H.M."/>
            <person name="McCann A."/>
            <person name="Guo C."/>
            <person name="Argimon S."/>
            <person name="Zhang W."/>
            <person name="Yang X."/>
            <person name="Jeffery I.B."/>
            <person name="Cooney J.C."/>
            <person name="Kagawa T.F."/>
            <person name="Liu W."/>
            <person name="Song Y."/>
            <person name="Salvetti E."/>
            <person name="Wrobel A."/>
            <person name="Rasinkangas P."/>
            <person name="Parkhill J."/>
            <person name="Rea M.C."/>
            <person name="O'Sullivan O."/>
            <person name="Ritari J."/>
            <person name="Douillard F.P."/>
            <person name="Paul Ross R."/>
            <person name="Yang R."/>
            <person name="Briner A.E."/>
            <person name="Felis G.E."/>
            <person name="de Vos W.M."/>
            <person name="Barrangou R."/>
            <person name="Klaenhammer T.R."/>
            <person name="Caufield P.W."/>
            <person name="Cui Y."/>
            <person name="Zhang H."/>
            <person name="O'Toole P.W."/>
        </authorList>
    </citation>
    <scope>NUCLEOTIDE SEQUENCE [LARGE SCALE GENOMIC DNA]</scope>
    <source>
        <strain evidence="8 9">DSM 14857</strain>
    </source>
</reference>
<evidence type="ECO:0000256" key="3">
    <source>
        <dbReference type="ARBA" id="ARBA00022692"/>
    </source>
</evidence>
<dbReference type="InterPro" id="IPR051401">
    <property type="entry name" value="GtrA_CellWall_Glycosyl"/>
</dbReference>
<keyword evidence="9" id="KW-1185">Reference proteome</keyword>
<comment type="similarity">
    <text evidence="2">Belongs to the GtrA family.</text>
</comment>
<evidence type="ECO:0000256" key="2">
    <source>
        <dbReference type="ARBA" id="ARBA00009399"/>
    </source>
</evidence>
<dbReference type="OrthoDB" id="2317964at2"/>
<dbReference type="PATRIC" id="fig|1423815.3.peg.425"/>
<dbReference type="InterPro" id="IPR007267">
    <property type="entry name" value="GtrA_DPMS_TM"/>
</dbReference>
<proteinExistence type="inferred from homology"/>
<dbReference type="GO" id="GO:0000271">
    <property type="term" value="P:polysaccharide biosynthetic process"/>
    <property type="evidence" value="ECO:0007669"/>
    <property type="project" value="InterPro"/>
</dbReference>
<evidence type="ECO:0000256" key="1">
    <source>
        <dbReference type="ARBA" id="ARBA00004141"/>
    </source>
</evidence>
<feature type="transmembrane region" description="Helical" evidence="6">
    <location>
        <begin position="107"/>
        <end position="124"/>
    </location>
</feature>
<evidence type="ECO:0000313" key="9">
    <source>
        <dbReference type="Proteomes" id="UP000051647"/>
    </source>
</evidence>
<protein>
    <recommendedName>
        <fullName evidence="7">GtrA/DPMS transmembrane domain-containing protein</fullName>
    </recommendedName>
</protein>
<dbReference type="eggNOG" id="COG2246">
    <property type="taxonomic scope" value="Bacteria"/>
</dbReference>
<name>A0A0R1SL57_9LACO</name>
<organism evidence="8 9">
    <name type="scientific">Companilactobacillus versmoldensis DSM 14857 = KCTC 3814</name>
    <dbReference type="NCBI Taxonomy" id="1423815"/>
    <lineage>
        <taxon>Bacteria</taxon>
        <taxon>Bacillati</taxon>
        <taxon>Bacillota</taxon>
        <taxon>Bacilli</taxon>
        <taxon>Lactobacillales</taxon>
        <taxon>Lactobacillaceae</taxon>
        <taxon>Companilactobacillus</taxon>
    </lineage>
</organism>